<dbReference type="EC" id="1.3.5.1" evidence="7"/>
<evidence type="ECO:0000256" key="15">
    <source>
        <dbReference type="ARBA" id="ARBA00023014"/>
    </source>
</evidence>
<dbReference type="AlphaFoldDB" id="A0A4T0FQK7"/>
<comment type="cofactor">
    <cofactor evidence="18">
        <name>[2Fe-2S] cluster</name>
        <dbReference type="ChEBI" id="CHEBI:190135"/>
    </cofactor>
</comment>
<dbReference type="InterPro" id="IPR008699">
    <property type="entry name" value="NDUFB8"/>
</dbReference>
<dbReference type="InterPro" id="IPR004489">
    <property type="entry name" value="Succ_DH/fum_Rdtase_Fe-S"/>
</dbReference>
<sequence>MIARRGFKQINISNSVRCYATRQSSATTGDEPDPQLGGYPQFVPQKAQEKNPYNKYWDQQGRTNFGDLLHEDEDVLGVHAPDVHQYSYAESAKSILYTIIAFSAFGYLASAMVPQRNVAPRDYPRDGLKDELSGVDENKQAARSFSSSTRRSLATPVGGAKPALMKKFQIYRWNPDEPAEKPRMQTYDVDLNSCGPMVLDALLKIKNEADPTLTFRRSCREGICGSCAMNIEGQNTLACLCRIDRNENKPSKIYPLPHMYIVKDLVPDMTQFYKQYKSIEPYLQSDNVPDGVEHRQSPEERKKLDDEYLGPAVLMQAYRWIADSRDDKAAQRKEKLENTFSLYRCHTIFNCTRTCPKGLNPAMAIADMKKEMATA</sequence>
<evidence type="ECO:0000313" key="23">
    <source>
        <dbReference type="Proteomes" id="UP000310689"/>
    </source>
</evidence>
<evidence type="ECO:0000259" key="21">
    <source>
        <dbReference type="PROSITE" id="PS51085"/>
    </source>
</evidence>
<evidence type="ECO:0000256" key="9">
    <source>
        <dbReference type="ARBA" id="ARBA00022485"/>
    </source>
</evidence>
<gene>
    <name evidence="22" type="ORF">E3P86_00711</name>
</gene>
<evidence type="ECO:0000256" key="3">
    <source>
        <dbReference type="ARBA" id="ARBA00004443"/>
    </source>
</evidence>
<dbReference type="InterPro" id="IPR050573">
    <property type="entry name" value="SDH/FRD_Iron-Sulfur"/>
</dbReference>
<comment type="pathway">
    <text evidence="4">Carbohydrate metabolism; tricarboxylic acid cycle; fumarate from succinate (eukaryal route): step 1/1.</text>
</comment>
<evidence type="ECO:0000256" key="16">
    <source>
        <dbReference type="ARBA" id="ARBA00023291"/>
    </source>
</evidence>
<evidence type="ECO:0000256" key="6">
    <source>
        <dbReference type="ARBA" id="ARBA00011421"/>
    </source>
</evidence>
<comment type="catalytic activity">
    <reaction evidence="19">
        <text>a quinone + succinate = fumarate + a quinol</text>
        <dbReference type="Rhea" id="RHEA:40523"/>
        <dbReference type="ChEBI" id="CHEBI:24646"/>
        <dbReference type="ChEBI" id="CHEBI:29806"/>
        <dbReference type="ChEBI" id="CHEBI:30031"/>
        <dbReference type="ChEBI" id="CHEBI:132124"/>
        <dbReference type="EC" id="1.3.5.1"/>
    </reaction>
</comment>
<dbReference type="GO" id="GO:0022904">
    <property type="term" value="P:respiratory electron transport chain"/>
    <property type="evidence" value="ECO:0007669"/>
    <property type="project" value="TreeGrafter"/>
</dbReference>
<accession>A0A4T0FQK7</accession>
<dbReference type="OrthoDB" id="1696654at2759"/>
<comment type="cofactor">
    <cofactor evidence="1">
        <name>[3Fe-4S] cluster</name>
        <dbReference type="ChEBI" id="CHEBI:21137"/>
    </cofactor>
</comment>
<feature type="region of interest" description="Disordered" evidence="20">
    <location>
        <begin position="23"/>
        <end position="42"/>
    </location>
</feature>
<dbReference type="Gene3D" id="3.10.20.30">
    <property type="match status" value="1"/>
</dbReference>
<evidence type="ECO:0000256" key="1">
    <source>
        <dbReference type="ARBA" id="ARBA00001927"/>
    </source>
</evidence>
<feature type="domain" description="2Fe-2S ferredoxin-type" evidence="21">
    <location>
        <begin position="168"/>
        <end position="259"/>
    </location>
</feature>
<dbReference type="InterPro" id="IPR001041">
    <property type="entry name" value="2Fe-2S_ferredoxin-type"/>
</dbReference>
<dbReference type="FunFam" id="3.10.20.30:FF:000007">
    <property type="entry name" value="Succinate dehydrogenase [ubiquinone] iron-sulfur subunit, mitochondrial"/>
    <property type="match status" value="1"/>
</dbReference>
<evidence type="ECO:0000256" key="14">
    <source>
        <dbReference type="ARBA" id="ARBA00023004"/>
    </source>
</evidence>
<dbReference type="EMBL" id="SPOI01000017">
    <property type="protein sequence ID" value="TIB40353.1"/>
    <property type="molecule type" value="Genomic_DNA"/>
</dbReference>
<dbReference type="SUPFAM" id="SSF54292">
    <property type="entry name" value="2Fe-2S ferredoxin-like"/>
    <property type="match status" value="1"/>
</dbReference>
<comment type="similarity">
    <text evidence="5">Belongs to the succinate dehydrogenase/fumarate reductase iron-sulfur protein family.</text>
</comment>
<evidence type="ECO:0000313" key="22">
    <source>
        <dbReference type="EMBL" id="TIB40353.1"/>
    </source>
</evidence>
<dbReference type="SUPFAM" id="SSF46548">
    <property type="entry name" value="alpha-helical ferredoxin"/>
    <property type="match status" value="1"/>
</dbReference>
<dbReference type="InterPro" id="IPR036010">
    <property type="entry name" value="2Fe-2S_ferredoxin-like_sf"/>
</dbReference>
<keyword evidence="15" id="KW-0411">Iron-sulfur</keyword>
<dbReference type="GO" id="GO:0051537">
    <property type="term" value="F:2 iron, 2 sulfur cluster binding"/>
    <property type="evidence" value="ECO:0007669"/>
    <property type="project" value="UniProtKB-KW"/>
</dbReference>
<dbReference type="NCBIfam" id="TIGR00384">
    <property type="entry name" value="dhsB"/>
    <property type="match status" value="1"/>
</dbReference>
<name>A0A4T0FQK7_WALIC</name>
<dbReference type="PROSITE" id="PS00197">
    <property type="entry name" value="2FE2S_FER_1"/>
    <property type="match status" value="1"/>
</dbReference>
<dbReference type="UniPathway" id="UPA00223">
    <property type="reaction ID" value="UER01006"/>
</dbReference>
<evidence type="ECO:0000256" key="10">
    <source>
        <dbReference type="ARBA" id="ARBA00022532"/>
    </source>
</evidence>
<dbReference type="GO" id="GO:0051538">
    <property type="term" value="F:3 iron, 4 sulfur cluster binding"/>
    <property type="evidence" value="ECO:0007669"/>
    <property type="project" value="UniProtKB-KW"/>
</dbReference>
<evidence type="ECO:0000256" key="20">
    <source>
        <dbReference type="SAM" id="MobiDB-lite"/>
    </source>
</evidence>
<comment type="subcellular location">
    <subcellularLocation>
        <location evidence="3">Mitochondrion inner membrane</location>
        <topology evidence="3">Peripheral membrane protein</topology>
        <orientation evidence="3">Matrix side</orientation>
    </subcellularLocation>
</comment>
<dbReference type="InterPro" id="IPR009051">
    <property type="entry name" value="Helical_ferredxn"/>
</dbReference>
<organism evidence="22 23">
    <name type="scientific">Wallemia ichthyophaga</name>
    <dbReference type="NCBI Taxonomy" id="245174"/>
    <lineage>
        <taxon>Eukaryota</taxon>
        <taxon>Fungi</taxon>
        <taxon>Dikarya</taxon>
        <taxon>Basidiomycota</taxon>
        <taxon>Wallemiomycotina</taxon>
        <taxon>Wallemiomycetes</taxon>
        <taxon>Wallemiales</taxon>
        <taxon>Wallemiaceae</taxon>
        <taxon>Wallemia</taxon>
    </lineage>
</organism>
<keyword evidence="10" id="KW-0816">Tricarboxylic acid cycle</keyword>
<keyword evidence="13" id="KW-0560">Oxidoreductase</keyword>
<keyword evidence="16" id="KW-0003">3Fe-4S</keyword>
<keyword evidence="12" id="KW-0479">Metal-binding</keyword>
<evidence type="ECO:0000256" key="11">
    <source>
        <dbReference type="ARBA" id="ARBA00022714"/>
    </source>
</evidence>
<evidence type="ECO:0000256" key="2">
    <source>
        <dbReference type="ARBA" id="ARBA00001966"/>
    </source>
</evidence>
<feature type="region of interest" description="Disordered" evidence="20">
    <location>
        <begin position="137"/>
        <end position="157"/>
    </location>
</feature>
<comment type="caution">
    <text evidence="22">The sequence shown here is derived from an EMBL/GenBank/DDBJ whole genome shotgun (WGS) entry which is preliminary data.</text>
</comment>
<dbReference type="Pfam" id="PF05821">
    <property type="entry name" value="NDUF_B8"/>
    <property type="match status" value="1"/>
</dbReference>
<dbReference type="InterPro" id="IPR012675">
    <property type="entry name" value="Beta-grasp_dom_sf"/>
</dbReference>
<dbReference type="GO" id="GO:0006099">
    <property type="term" value="P:tricarboxylic acid cycle"/>
    <property type="evidence" value="ECO:0007669"/>
    <property type="project" value="UniProtKB-UniPathway"/>
</dbReference>
<protein>
    <recommendedName>
        <fullName evidence="8">Succinate dehydrogenase [ubiquinone] iron-sulfur subunit, mitochondrial</fullName>
        <ecNumber evidence="7">1.3.5.1</ecNumber>
    </recommendedName>
    <alternativeName>
        <fullName evidence="17">Iron-sulfur subunit of complex II</fullName>
    </alternativeName>
</protein>
<feature type="compositionally biased region" description="Basic and acidic residues" evidence="20">
    <location>
        <begin position="291"/>
        <end position="303"/>
    </location>
</feature>
<proteinExistence type="inferred from homology"/>
<evidence type="ECO:0000256" key="7">
    <source>
        <dbReference type="ARBA" id="ARBA00012792"/>
    </source>
</evidence>
<dbReference type="GO" id="GO:0008177">
    <property type="term" value="F:succinate dehydrogenase (quinone) activity"/>
    <property type="evidence" value="ECO:0007669"/>
    <property type="project" value="UniProtKB-EC"/>
</dbReference>
<evidence type="ECO:0000256" key="18">
    <source>
        <dbReference type="ARBA" id="ARBA00034078"/>
    </source>
</evidence>
<dbReference type="PANTHER" id="PTHR11921">
    <property type="entry name" value="SUCCINATE DEHYDROGENASE IRON-SULFUR PROTEIN"/>
    <property type="match status" value="1"/>
</dbReference>
<dbReference type="GO" id="GO:0046872">
    <property type="term" value="F:metal ion binding"/>
    <property type="evidence" value="ECO:0007669"/>
    <property type="project" value="UniProtKB-KW"/>
</dbReference>
<keyword evidence="11" id="KW-0001">2Fe-2S</keyword>
<comment type="subunit">
    <text evidence="6">Component of complex II composed of four subunits: a flavoprotein (FP), an iron-sulfur protein (IP), and a cytochrome b composed of a large and a small subunit.</text>
</comment>
<dbReference type="GO" id="GO:0005743">
    <property type="term" value="C:mitochondrial inner membrane"/>
    <property type="evidence" value="ECO:0007669"/>
    <property type="project" value="UniProtKB-SubCell"/>
</dbReference>
<dbReference type="Proteomes" id="UP000310689">
    <property type="component" value="Unassembled WGS sequence"/>
</dbReference>
<keyword evidence="14" id="KW-0408">Iron</keyword>
<dbReference type="CDD" id="cd00207">
    <property type="entry name" value="fer2"/>
    <property type="match status" value="1"/>
</dbReference>
<evidence type="ECO:0000256" key="4">
    <source>
        <dbReference type="ARBA" id="ARBA00004788"/>
    </source>
</evidence>
<dbReference type="Pfam" id="PF13085">
    <property type="entry name" value="Fer2_3"/>
    <property type="match status" value="1"/>
</dbReference>
<dbReference type="Gene3D" id="1.10.1060.10">
    <property type="entry name" value="Alpha-helical ferredoxin"/>
    <property type="match status" value="1"/>
</dbReference>
<dbReference type="GO" id="GO:0051539">
    <property type="term" value="F:4 iron, 4 sulfur cluster binding"/>
    <property type="evidence" value="ECO:0007669"/>
    <property type="project" value="UniProtKB-KW"/>
</dbReference>
<evidence type="ECO:0000256" key="17">
    <source>
        <dbReference type="ARBA" id="ARBA00033304"/>
    </source>
</evidence>
<reference evidence="22 23" key="1">
    <citation type="submission" date="2019-03" db="EMBL/GenBank/DDBJ databases">
        <title>Sequencing 23 genomes of Wallemia ichthyophaga.</title>
        <authorList>
            <person name="Gostincar C."/>
        </authorList>
    </citation>
    <scope>NUCLEOTIDE SEQUENCE [LARGE SCALE GENOMIC DNA]</scope>
    <source>
        <strain evidence="22 23">EXF-6200</strain>
    </source>
</reference>
<dbReference type="GO" id="GO:0009055">
    <property type="term" value="F:electron transfer activity"/>
    <property type="evidence" value="ECO:0007669"/>
    <property type="project" value="InterPro"/>
</dbReference>
<evidence type="ECO:0000256" key="5">
    <source>
        <dbReference type="ARBA" id="ARBA00009433"/>
    </source>
</evidence>
<evidence type="ECO:0000256" key="19">
    <source>
        <dbReference type="ARBA" id="ARBA00049220"/>
    </source>
</evidence>
<feature type="region of interest" description="Disordered" evidence="20">
    <location>
        <begin position="284"/>
        <end position="303"/>
    </location>
</feature>
<comment type="cofactor">
    <cofactor evidence="2">
        <name>[4Fe-4S] cluster</name>
        <dbReference type="ChEBI" id="CHEBI:49883"/>
    </cofactor>
</comment>
<dbReference type="PANTHER" id="PTHR11921:SF29">
    <property type="entry name" value="SUCCINATE DEHYDROGENASE [UBIQUINONE] IRON-SULFUR SUBUNIT, MITOCHONDRIAL"/>
    <property type="match status" value="1"/>
</dbReference>
<evidence type="ECO:0000256" key="12">
    <source>
        <dbReference type="ARBA" id="ARBA00022723"/>
    </source>
</evidence>
<evidence type="ECO:0000256" key="13">
    <source>
        <dbReference type="ARBA" id="ARBA00023002"/>
    </source>
</evidence>
<feature type="compositionally biased region" description="Low complexity" evidence="20">
    <location>
        <begin position="143"/>
        <end position="152"/>
    </location>
</feature>
<keyword evidence="9" id="KW-0004">4Fe-4S</keyword>
<evidence type="ECO:0000256" key="8">
    <source>
        <dbReference type="ARBA" id="ARBA00016766"/>
    </source>
</evidence>
<dbReference type="InterPro" id="IPR025192">
    <property type="entry name" value="Succ_DH/fum_Rdtase_N"/>
</dbReference>
<dbReference type="InterPro" id="IPR006058">
    <property type="entry name" value="2Fe2S_fd_BS"/>
</dbReference>
<dbReference type="PROSITE" id="PS51085">
    <property type="entry name" value="2FE2S_FER_2"/>
    <property type="match status" value="1"/>
</dbReference>